<gene>
    <name evidence="1" type="ORF">AMOR_44650</name>
</gene>
<protein>
    <submittedName>
        <fullName evidence="1">Cytochrome c</fullName>
    </submittedName>
</protein>
<sequence>MESARHVFRVFFLLLVAVVVVVLGRSLLVPRSYGAYGPYRFDNVAEQAAARVPQHGGAASCGACHAERLKAVGAGAHAKVSCEICHAPLAQHAKGTTKIADMRIDRSFTLCARCHRKIDGRPAGFPQIDLGQHQGGVEGKACIECHDPHSPKL</sequence>
<proteinExistence type="predicted"/>
<accession>A0ABM7X160</accession>
<dbReference type="EMBL" id="AP025591">
    <property type="protein sequence ID" value="BDG05469.1"/>
    <property type="molecule type" value="Genomic_DNA"/>
</dbReference>
<dbReference type="Proteomes" id="UP001162891">
    <property type="component" value="Chromosome"/>
</dbReference>
<name>A0ABM7X160_9BACT</name>
<dbReference type="SUPFAM" id="SSF48695">
    <property type="entry name" value="Multiheme cytochromes"/>
    <property type="match status" value="1"/>
</dbReference>
<evidence type="ECO:0000313" key="1">
    <source>
        <dbReference type="EMBL" id="BDG05469.1"/>
    </source>
</evidence>
<evidence type="ECO:0000313" key="2">
    <source>
        <dbReference type="Proteomes" id="UP001162891"/>
    </source>
</evidence>
<dbReference type="InterPro" id="IPR036280">
    <property type="entry name" value="Multihaem_cyt_sf"/>
</dbReference>
<reference evidence="2" key="1">
    <citation type="journal article" date="2022" name="Int. J. Syst. Evol. Microbiol.">
        <title>Anaeromyxobacter oryzae sp. nov., Anaeromyxobacter diazotrophicus sp. nov. and Anaeromyxobacter paludicola sp. nov., isolated from paddy soils.</title>
        <authorList>
            <person name="Itoh H."/>
            <person name="Xu Z."/>
            <person name="Mise K."/>
            <person name="Masuda Y."/>
            <person name="Ushijima N."/>
            <person name="Hayakawa C."/>
            <person name="Shiratori Y."/>
            <person name="Senoo K."/>
        </authorList>
    </citation>
    <scope>NUCLEOTIDE SEQUENCE [LARGE SCALE GENOMIC DNA]</scope>
    <source>
        <strain evidence="2">Red232</strain>
    </source>
</reference>
<keyword evidence="2" id="KW-1185">Reference proteome</keyword>
<dbReference type="RefSeq" id="WP_248354332.1">
    <property type="nucleotide sequence ID" value="NZ_AP025591.1"/>
</dbReference>
<dbReference type="Gene3D" id="3.90.10.10">
    <property type="entry name" value="Cytochrome C3"/>
    <property type="match status" value="1"/>
</dbReference>
<organism evidence="1 2">
    <name type="scientific">Anaeromyxobacter oryzae</name>
    <dbReference type="NCBI Taxonomy" id="2918170"/>
    <lineage>
        <taxon>Bacteria</taxon>
        <taxon>Pseudomonadati</taxon>
        <taxon>Myxococcota</taxon>
        <taxon>Myxococcia</taxon>
        <taxon>Myxococcales</taxon>
        <taxon>Cystobacterineae</taxon>
        <taxon>Anaeromyxobacteraceae</taxon>
        <taxon>Anaeromyxobacter</taxon>
    </lineage>
</organism>